<sequence length="631" mass="73047">MNSEYGSLVSEKRNSSNSSKCYGISPASRIARNFKIRYKPKKKTKLVFMNKSEANLFSPMKSTRNNKICENYFKSRSSSQSGEIKSMKRNSESSISSNNSVLHMKKNSSIDGLHNFNMKTLNYMNRDISDCSFETYSNGSVQSRRSNSSTAMYVEEKVKLDDTKNYNLPMLQEVNKIICDFSTIIEMSKAKRQEYFSDRIGAKRKAKISFSNEEEINKMKADKTFKSNERNLLGVKNSHSWIYNLNIGNIMHLQQMDFDTMHLSFKLENILKKTSQELNKDIILEKIVYITVAYFCVGTEYRFLNSKVDSKKYDKKDSEIWHAKALHICSTFMPPNSPLVKHITKSYVKHHLKGKLEARMEEEKVPLLKRQNEEKSPERISENKRNLNTPEPEIQKEDLTRCNQKVKELIIQELPLSSKEILKDDLDHEKPCIEEEEVKLDPLPQDKTRNNEHPIIKPVTLTKAIKISKKVLAKKELSSRKISLKGVKKRKKSVGVRSRKGSNERNVQISRHKNVRTEVCSPNSLSGNVIFLKSKKKSRNENVQKKGSQINFFKTTTLRMNDGYKKISKKSIIQIKPKAKHKMKLNERIQKIEEALRCHSARRSKRIEADTGGSVLRHSKRSSEEIKKEDL</sequence>
<gene>
    <name evidence="2" type="ORF">ECRASSUSDP1_LOCUS17572</name>
</gene>
<evidence type="ECO:0000313" key="2">
    <source>
        <dbReference type="EMBL" id="CAI2376203.1"/>
    </source>
</evidence>
<reference evidence="2" key="1">
    <citation type="submission" date="2023-07" db="EMBL/GenBank/DDBJ databases">
        <authorList>
            <consortium name="AG Swart"/>
            <person name="Singh M."/>
            <person name="Singh A."/>
            <person name="Seah K."/>
            <person name="Emmerich C."/>
        </authorList>
    </citation>
    <scope>NUCLEOTIDE SEQUENCE</scope>
    <source>
        <strain evidence="2">DP1</strain>
    </source>
</reference>
<feature type="region of interest" description="Disordered" evidence="1">
    <location>
        <begin position="369"/>
        <end position="392"/>
    </location>
</feature>
<organism evidence="2 3">
    <name type="scientific">Euplotes crassus</name>
    <dbReference type="NCBI Taxonomy" id="5936"/>
    <lineage>
        <taxon>Eukaryota</taxon>
        <taxon>Sar</taxon>
        <taxon>Alveolata</taxon>
        <taxon>Ciliophora</taxon>
        <taxon>Intramacronucleata</taxon>
        <taxon>Spirotrichea</taxon>
        <taxon>Hypotrichia</taxon>
        <taxon>Euplotida</taxon>
        <taxon>Euplotidae</taxon>
        <taxon>Moneuplotes</taxon>
    </lineage>
</organism>
<feature type="compositionally biased region" description="Basic and acidic residues" evidence="1">
    <location>
        <begin position="369"/>
        <end position="385"/>
    </location>
</feature>
<evidence type="ECO:0000313" key="3">
    <source>
        <dbReference type="Proteomes" id="UP001295684"/>
    </source>
</evidence>
<dbReference type="Proteomes" id="UP001295684">
    <property type="component" value="Unassembled WGS sequence"/>
</dbReference>
<name>A0AAD1XP02_EUPCR</name>
<feature type="region of interest" description="Disordered" evidence="1">
    <location>
        <begin position="600"/>
        <end position="631"/>
    </location>
</feature>
<feature type="region of interest" description="Disordered" evidence="1">
    <location>
        <begin position="1"/>
        <end position="22"/>
    </location>
</feature>
<evidence type="ECO:0000256" key="1">
    <source>
        <dbReference type="SAM" id="MobiDB-lite"/>
    </source>
</evidence>
<proteinExistence type="predicted"/>
<feature type="compositionally biased region" description="Basic residues" evidence="1">
    <location>
        <begin position="488"/>
        <end position="500"/>
    </location>
</feature>
<accession>A0AAD1XP02</accession>
<dbReference type="EMBL" id="CAMPGE010017745">
    <property type="protein sequence ID" value="CAI2376203.1"/>
    <property type="molecule type" value="Genomic_DNA"/>
</dbReference>
<dbReference type="AlphaFoldDB" id="A0AAD1XP02"/>
<protein>
    <submittedName>
        <fullName evidence="2">Uncharacterized protein</fullName>
    </submittedName>
</protein>
<feature type="region of interest" description="Disordered" evidence="1">
    <location>
        <begin position="488"/>
        <end position="507"/>
    </location>
</feature>
<keyword evidence="3" id="KW-1185">Reference proteome</keyword>
<feature type="compositionally biased region" description="Basic and acidic residues" evidence="1">
    <location>
        <begin position="621"/>
        <end position="631"/>
    </location>
</feature>
<comment type="caution">
    <text evidence="2">The sequence shown here is derived from an EMBL/GenBank/DDBJ whole genome shotgun (WGS) entry which is preliminary data.</text>
</comment>